<evidence type="ECO:0000313" key="1">
    <source>
        <dbReference type="EMBL" id="CBY82915.1"/>
    </source>
</evidence>
<dbReference type="AlphaFoldDB" id="E7ABU2"/>
<keyword evidence="1" id="KW-0240">DNA-directed RNA polymerase</keyword>
<protein>
    <submittedName>
        <fullName evidence="1">DNA-directed RNA polymerase</fullName>
    </submittedName>
</protein>
<dbReference type="Proteomes" id="UP000007934">
    <property type="component" value="Chromosome"/>
</dbReference>
<gene>
    <name evidence="1" type="ordered locus">Hfelis_08310</name>
</gene>
<proteinExistence type="predicted"/>
<dbReference type="GeneID" id="77145268"/>
<dbReference type="GO" id="GO:0000428">
    <property type="term" value="C:DNA-directed RNA polymerase complex"/>
    <property type="evidence" value="ECO:0007669"/>
    <property type="project" value="UniProtKB-KW"/>
</dbReference>
<name>E7ABU2_HELFC</name>
<dbReference type="KEGG" id="hfe:HFELIS_08310"/>
<dbReference type="EMBL" id="FQ670179">
    <property type="protein sequence ID" value="CBY82915.1"/>
    <property type="molecule type" value="Genomic_DNA"/>
</dbReference>
<sequence length="41" mass="5082">MSADYPFNYDEDDYLEDEDSYYNYEEDDYDELDGFEIDEDD</sequence>
<dbReference type="HOGENOM" id="CLU_3270980_0_0_7"/>
<dbReference type="STRING" id="936155.HFELIS_08310"/>
<dbReference type="RefSeq" id="WP_013469281.1">
    <property type="nucleotide sequence ID" value="NC_014810.2"/>
</dbReference>
<organism evidence="1 2">
    <name type="scientific">Helicobacter felis (strain ATCC 49179 / CCUG 28539 / NCTC 12436 / CS1)</name>
    <dbReference type="NCBI Taxonomy" id="936155"/>
    <lineage>
        <taxon>Bacteria</taxon>
        <taxon>Pseudomonadati</taxon>
        <taxon>Campylobacterota</taxon>
        <taxon>Epsilonproteobacteria</taxon>
        <taxon>Campylobacterales</taxon>
        <taxon>Helicobacteraceae</taxon>
        <taxon>Helicobacter</taxon>
    </lineage>
</organism>
<keyword evidence="1" id="KW-0804">Transcription</keyword>
<evidence type="ECO:0000313" key="2">
    <source>
        <dbReference type="Proteomes" id="UP000007934"/>
    </source>
</evidence>
<keyword evidence="2" id="KW-1185">Reference proteome</keyword>
<accession>E7ABU2</accession>
<reference evidence="1 2" key="1">
    <citation type="journal article" date="2011" name="Genome Biol. Evol.">
        <title>Comparative whole genome sequence analysis of the carcinogenic bacterial model pathogen Helicobacter felis.</title>
        <authorList>
            <person name="Arnold I.C."/>
            <person name="Zigova Z."/>
            <person name="Holden M."/>
            <person name="Lawley T.D."/>
            <person name="Rad R."/>
            <person name="Dougan G."/>
            <person name="Falkow S."/>
            <person name="Bentley S.D."/>
            <person name="Muller A."/>
        </authorList>
    </citation>
    <scope>NUCLEOTIDE SEQUENCE [LARGE SCALE GENOMIC DNA]</scope>
    <source>
        <strain evidence="2">ATCC 49179 / CCUG 28539 / NCTC 12436 / CS1</strain>
    </source>
</reference>